<feature type="region of interest" description="Disordered" evidence="2">
    <location>
        <begin position="1"/>
        <end position="20"/>
    </location>
</feature>
<dbReference type="OrthoDB" id="3267837at2"/>
<dbReference type="GO" id="GO:0004106">
    <property type="term" value="F:chorismate mutase activity"/>
    <property type="evidence" value="ECO:0007669"/>
    <property type="project" value="InterPro"/>
</dbReference>
<evidence type="ECO:0000259" key="3">
    <source>
        <dbReference type="PROSITE" id="PS51168"/>
    </source>
</evidence>
<dbReference type="Gene3D" id="1.20.59.10">
    <property type="entry name" value="Chorismate mutase"/>
    <property type="match status" value="1"/>
</dbReference>
<gene>
    <name evidence="4" type="ORF">DKK75_06980</name>
</gene>
<comment type="caution">
    <text evidence="4">The sequence shown here is derived from an EMBL/GenBank/DDBJ whole genome shotgun (WGS) entry which is preliminary data.</text>
</comment>
<dbReference type="AlphaFoldDB" id="A0A318M2H4"/>
<evidence type="ECO:0000313" key="4">
    <source>
        <dbReference type="EMBL" id="PXY81606.1"/>
    </source>
</evidence>
<reference evidence="4 5" key="1">
    <citation type="submission" date="2018-05" db="EMBL/GenBank/DDBJ databases">
        <title>Reference genomes for bee gut microbiota database.</title>
        <authorList>
            <person name="Ellegaard K.M."/>
        </authorList>
    </citation>
    <scope>NUCLEOTIDE SEQUENCE [LARGE SCALE GENOMIC DNA]</scope>
    <source>
        <strain evidence="4 5">ESL0200</strain>
    </source>
</reference>
<dbReference type="InterPro" id="IPR036979">
    <property type="entry name" value="CM_dom_sf"/>
</dbReference>
<dbReference type="RefSeq" id="WP_110452827.1">
    <property type="nucleotide sequence ID" value="NZ_QGLL01000009.1"/>
</dbReference>
<dbReference type="SUPFAM" id="SSF48600">
    <property type="entry name" value="Chorismate mutase II"/>
    <property type="match status" value="1"/>
</dbReference>
<dbReference type="Pfam" id="PF01817">
    <property type="entry name" value="CM_2"/>
    <property type="match status" value="1"/>
</dbReference>
<organism evidence="4 5">
    <name type="scientific">Bifidobacterium asteroides</name>
    <dbReference type="NCBI Taxonomy" id="1684"/>
    <lineage>
        <taxon>Bacteria</taxon>
        <taxon>Bacillati</taxon>
        <taxon>Actinomycetota</taxon>
        <taxon>Actinomycetes</taxon>
        <taxon>Bifidobacteriales</taxon>
        <taxon>Bifidobacteriaceae</taxon>
        <taxon>Bifidobacterium</taxon>
    </lineage>
</organism>
<dbReference type="PANTHER" id="PTHR38041">
    <property type="entry name" value="CHORISMATE MUTASE"/>
    <property type="match status" value="1"/>
</dbReference>
<keyword evidence="1" id="KW-0413">Isomerase</keyword>
<dbReference type="GO" id="GO:0009697">
    <property type="term" value="P:salicylic acid biosynthetic process"/>
    <property type="evidence" value="ECO:0007669"/>
    <property type="project" value="TreeGrafter"/>
</dbReference>
<dbReference type="Proteomes" id="UP000247744">
    <property type="component" value="Unassembled WGS sequence"/>
</dbReference>
<feature type="domain" description="Chorismate mutase" evidence="3">
    <location>
        <begin position="22"/>
        <end position="113"/>
    </location>
</feature>
<dbReference type="PANTHER" id="PTHR38041:SF1">
    <property type="entry name" value="CHORISMATE MUTASE"/>
    <property type="match status" value="1"/>
</dbReference>
<evidence type="ECO:0000313" key="5">
    <source>
        <dbReference type="Proteomes" id="UP000247744"/>
    </source>
</evidence>
<accession>A0A318M2H4</accession>
<dbReference type="InterPro" id="IPR036263">
    <property type="entry name" value="Chorismate_II_sf"/>
</dbReference>
<proteinExistence type="predicted"/>
<evidence type="ECO:0000256" key="2">
    <source>
        <dbReference type="SAM" id="MobiDB-lite"/>
    </source>
</evidence>
<protein>
    <submittedName>
        <fullName evidence="4">Chorismate mutase</fullName>
    </submittedName>
</protein>
<name>A0A318M2H4_9BIFI</name>
<dbReference type="PROSITE" id="PS51168">
    <property type="entry name" value="CHORISMATE_MUT_2"/>
    <property type="match status" value="1"/>
</dbReference>
<sequence length="119" mass="12748">MGKTNIEETVIDDQVQGDGPQADAARQVAELRTDVDTIDAAIVTMLAERFRVTRRIGLLKARAGFASADLQREAAQVATLRGKAEDCGLDPDLAEAYLHLVADAAKRGHERLASQASSC</sequence>
<dbReference type="GO" id="GO:0046417">
    <property type="term" value="P:chorismate metabolic process"/>
    <property type="evidence" value="ECO:0007669"/>
    <property type="project" value="InterPro"/>
</dbReference>
<evidence type="ECO:0000256" key="1">
    <source>
        <dbReference type="ARBA" id="ARBA00023235"/>
    </source>
</evidence>
<dbReference type="InterPro" id="IPR002701">
    <property type="entry name" value="CM_II_prokaryot"/>
</dbReference>
<dbReference type="SMART" id="SM00830">
    <property type="entry name" value="CM_2"/>
    <property type="match status" value="1"/>
</dbReference>
<dbReference type="InterPro" id="IPR051331">
    <property type="entry name" value="Chorismate_mutase-related"/>
</dbReference>
<dbReference type="EMBL" id="QGLL01000009">
    <property type="protein sequence ID" value="PXY81606.1"/>
    <property type="molecule type" value="Genomic_DNA"/>
</dbReference>